<gene>
    <name evidence="2" type="ORF">ATTO_01160</name>
</gene>
<evidence type="ECO:0000256" key="1">
    <source>
        <dbReference type="SAM" id="MobiDB-lite"/>
    </source>
</evidence>
<reference evidence="2" key="1">
    <citation type="submission" date="2021-11" db="EMBL/GenBank/DDBJ databases">
        <title>Complete genome sequence of Atopobiaceae bacterium TOC12.</title>
        <authorList>
            <person name="Morinaga K."/>
            <person name="Kusada H."/>
            <person name="Tamaki H."/>
        </authorList>
    </citation>
    <scope>NUCLEOTIDE SEQUENCE</scope>
    <source>
        <strain evidence="2">TOC12</strain>
    </source>
</reference>
<feature type="compositionally biased region" description="Low complexity" evidence="1">
    <location>
        <begin position="25"/>
        <end position="34"/>
    </location>
</feature>
<dbReference type="AlphaFoldDB" id="A0AAU9D586"/>
<protein>
    <submittedName>
        <fullName evidence="2">Uncharacterized protein</fullName>
    </submittedName>
</protein>
<evidence type="ECO:0000313" key="3">
    <source>
        <dbReference type="Proteomes" id="UP001431186"/>
    </source>
</evidence>
<dbReference type="Proteomes" id="UP001431186">
    <property type="component" value="Chromosome"/>
</dbReference>
<accession>A0AAU9D586</accession>
<proteinExistence type="predicted"/>
<evidence type="ECO:0000313" key="2">
    <source>
        <dbReference type="EMBL" id="BDC90244.1"/>
    </source>
</evidence>
<keyword evidence="3" id="KW-1185">Reference proteome</keyword>
<sequence>MGGKDETPNRANKTGGKAGAKHHSTGTTTHTPRTVEPIEDRQVS</sequence>
<feature type="region of interest" description="Disordered" evidence="1">
    <location>
        <begin position="1"/>
        <end position="44"/>
    </location>
</feature>
<organism evidence="2 3">
    <name type="scientific">Leptogranulimonas caecicola</name>
    <dbReference type="NCBI Taxonomy" id="2894156"/>
    <lineage>
        <taxon>Bacteria</taxon>
        <taxon>Bacillati</taxon>
        <taxon>Actinomycetota</taxon>
        <taxon>Coriobacteriia</taxon>
        <taxon>Coriobacteriales</taxon>
        <taxon>Kribbibacteriaceae</taxon>
        <taxon>Leptogranulimonas</taxon>
    </lineage>
</organism>
<name>A0AAU9D586_9ACTN</name>
<dbReference type="EMBL" id="AP025285">
    <property type="protein sequence ID" value="BDC90244.1"/>
    <property type="molecule type" value="Genomic_DNA"/>
</dbReference>
<dbReference type="KEGG" id="lcal:ATTO_01160"/>